<protein>
    <submittedName>
        <fullName evidence="1">Putative sugar phosphate/phosphate translocator</fullName>
    </submittedName>
</protein>
<gene>
    <name evidence="1" type="ORF">G2W53_038579</name>
</gene>
<name>A0A834W2C6_9FABA</name>
<evidence type="ECO:0000313" key="2">
    <source>
        <dbReference type="Proteomes" id="UP000634136"/>
    </source>
</evidence>
<dbReference type="Proteomes" id="UP000634136">
    <property type="component" value="Unassembled WGS sequence"/>
</dbReference>
<accession>A0A834W2C6</accession>
<proteinExistence type="predicted"/>
<sequence>MEPTFMNEASLPQMSIICPEPQISRHGQQWNQHIPRTQINETRARHC</sequence>
<reference evidence="1" key="1">
    <citation type="submission" date="2020-09" db="EMBL/GenBank/DDBJ databases">
        <title>Genome-Enabled Discovery of Anthraquinone Biosynthesis in Senna tora.</title>
        <authorList>
            <person name="Kang S.-H."/>
            <person name="Pandey R.P."/>
            <person name="Lee C.-M."/>
            <person name="Sim J.-S."/>
            <person name="Jeong J.-T."/>
            <person name="Choi B.-S."/>
            <person name="Jung M."/>
            <person name="Ginzburg D."/>
            <person name="Zhao K."/>
            <person name="Won S.Y."/>
            <person name="Oh T.-J."/>
            <person name="Yu Y."/>
            <person name="Kim N.-H."/>
            <person name="Lee O.R."/>
            <person name="Lee T.-H."/>
            <person name="Bashyal P."/>
            <person name="Kim T.-S."/>
            <person name="Lee W.-H."/>
            <person name="Kawkins C."/>
            <person name="Kim C.-K."/>
            <person name="Kim J.S."/>
            <person name="Ahn B.O."/>
            <person name="Rhee S.Y."/>
            <person name="Sohng J.K."/>
        </authorList>
    </citation>
    <scope>NUCLEOTIDE SEQUENCE</scope>
    <source>
        <tissue evidence="1">Leaf</tissue>
    </source>
</reference>
<keyword evidence="2" id="KW-1185">Reference proteome</keyword>
<dbReference type="AlphaFoldDB" id="A0A834W2C6"/>
<comment type="caution">
    <text evidence="1">The sequence shown here is derived from an EMBL/GenBank/DDBJ whole genome shotgun (WGS) entry which is preliminary data.</text>
</comment>
<evidence type="ECO:0000313" key="1">
    <source>
        <dbReference type="EMBL" id="KAF7806418.1"/>
    </source>
</evidence>
<dbReference type="EMBL" id="JAAIUW010000012">
    <property type="protein sequence ID" value="KAF7806418.1"/>
    <property type="molecule type" value="Genomic_DNA"/>
</dbReference>
<organism evidence="1 2">
    <name type="scientific">Senna tora</name>
    <dbReference type="NCBI Taxonomy" id="362788"/>
    <lineage>
        <taxon>Eukaryota</taxon>
        <taxon>Viridiplantae</taxon>
        <taxon>Streptophyta</taxon>
        <taxon>Embryophyta</taxon>
        <taxon>Tracheophyta</taxon>
        <taxon>Spermatophyta</taxon>
        <taxon>Magnoliopsida</taxon>
        <taxon>eudicotyledons</taxon>
        <taxon>Gunneridae</taxon>
        <taxon>Pentapetalae</taxon>
        <taxon>rosids</taxon>
        <taxon>fabids</taxon>
        <taxon>Fabales</taxon>
        <taxon>Fabaceae</taxon>
        <taxon>Caesalpinioideae</taxon>
        <taxon>Cassia clade</taxon>
        <taxon>Senna</taxon>
    </lineage>
</organism>